<evidence type="ECO:0000256" key="3">
    <source>
        <dbReference type="ARBA" id="ARBA00023136"/>
    </source>
</evidence>
<evidence type="ECO:0000256" key="5">
    <source>
        <dbReference type="RuleBase" id="RU004004"/>
    </source>
</evidence>
<dbReference type="PRINTS" id="PR00811">
    <property type="entry name" value="BCTERIALGSPD"/>
</dbReference>
<protein>
    <submittedName>
        <fullName evidence="10">Type IV pilus assembly protein PilQ</fullName>
    </submittedName>
</protein>
<dbReference type="GO" id="GO:0009306">
    <property type="term" value="P:protein secretion"/>
    <property type="evidence" value="ECO:0007669"/>
    <property type="project" value="InterPro"/>
</dbReference>
<evidence type="ECO:0000259" key="9">
    <source>
        <dbReference type="Pfam" id="PF03958"/>
    </source>
</evidence>
<feature type="chain" id="PRO_5010190700" evidence="7">
    <location>
        <begin position="25"/>
        <end position="442"/>
    </location>
</feature>
<evidence type="ECO:0000256" key="7">
    <source>
        <dbReference type="SAM" id="SignalP"/>
    </source>
</evidence>
<evidence type="ECO:0000256" key="4">
    <source>
        <dbReference type="RuleBase" id="RU004003"/>
    </source>
</evidence>
<dbReference type="PANTHER" id="PTHR30332:SF17">
    <property type="entry name" value="TYPE IV PILIATION SYSTEM PROTEIN DR_0774-RELATED"/>
    <property type="match status" value="1"/>
</dbReference>
<dbReference type="InterPro" id="IPR005644">
    <property type="entry name" value="NolW-like"/>
</dbReference>
<dbReference type="GO" id="GO:0015627">
    <property type="term" value="C:type II protein secretion system complex"/>
    <property type="evidence" value="ECO:0007669"/>
    <property type="project" value="TreeGrafter"/>
</dbReference>
<dbReference type="InterPro" id="IPR050810">
    <property type="entry name" value="Bact_Secretion_Sys_Channel"/>
</dbReference>
<dbReference type="PANTHER" id="PTHR30332">
    <property type="entry name" value="PROBABLE GENERAL SECRETION PATHWAY PROTEIN D"/>
    <property type="match status" value="1"/>
</dbReference>
<feature type="domain" description="Type II/III secretion system secretin-like" evidence="8">
    <location>
        <begin position="284"/>
        <end position="442"/>
    </location>
</feature>
<proteinExistence type="inferred from homology"/>
<feature type="region of interest" description="Disordered" evidence="6">
    <location>
        <begin position="133"/>
        <end position="159"/>
    </location>
</feature>
<dbReference type="EMBL" id="FNQG01000003">
    <property type="protein sequence ID" value="SDZ84855.1"/>
    <property type="molecule type" value="Genomic_DNA"/>
</dbReference>
<organism evidence="10 11">
    <name type="scientific">Selenomonas ruminantium</name>
    <dbReference type="NCBI Taxonomy" id="971"/>
    <lineage>
        <taxon>Bacteria</taxon>
        <taxon>Bacillati</taxon>
        <taxon>Bacillota</taxon>
        <taxon>Negativicutes</taxon>
        <taxon>Selenomonadales</taxon>
        <taxon>Selenomonadaceae</taxon>
        <taxon>Selenomonas</taxon>
    </lineage>
</organism>
<reference evidence="10 11" key="1">
    <citation type="submission" date="2016-10" db="EMBL/GenBank/DDBJ databases">
        <authorList>
            <person name="de Groot N.N."/>
        </authorList>
    </citation>
    <scope>NUCLEOTIDE SEQUENCE [LARGE SCALE GENOMIC DNA]</scope>
    <source>
        <strain evidence="10 11">DSM 2872</strain>
    </source>
</reference>
<evidence type="ECO:0000256" key="6">
    <source>
        <dbReference type="SAM" id="MobiDB-lite"/>
    </source>
</evidence>
<dbReference type="InterPro" id="IPR038591">
    <property type="entry name" value="NolW-like_sf"/>
</dbReference>
<accession>A0A1H3WCQ2</accession>
<feature type="signal peptide" evidence="7">
    <location>
        <begin position="1"/>
        <end position="24"/>
    </location>
</feature>
<comment type="similarity">
    <text evidence="4">Belongs to the bacterial secretin family.</text>
</comment>
<keyword evidence="5" id="KW-0813">Transport</keyword>
<feature type="compositionally biased region" description="Polar residues" evidence="6">
    <location>
        <begin position="136"/>
        <end position="159"/>
    </location>
</feature>
<evidence type="ECO:0000259" key="8">
    <source>
        <dbReference type="Pfam" id="PF00263"/>
    </source>
</evidence>
<evidence type="ECO:0000313" key="11">
    <source>
        <dbReference type="Proteomes" id="UP000183469"/>
    </source>
</evidence>
<sequence>MGGKKFCLFGLLLLLWLNPIKALASPVHLQVQNAPTGTVLMSVARLGGFNILLADNIGGTVTVNVEEEPVNILELIAASQGLLLEKYGNIYVLTPPDKSNALRRVHSYQAKYARPADLAKVAKLSLGEAGKKSQMTKDNNIAGSSAKGQSSEKASVADNSSRVLVDESAGKVVFYGTDAEAQRLQEALQQVDIPAKQVSIEAKVVALSKNAAKNLGVEWEWSKLPKYPEARKTYRHEGRENERVEYEMRRYYNGKNEDIPGIIQFGHGPEGQPFEFYFSAKLNAMVTDGKAKILARPNITTIQGHEAVINIGGEVPVPTQTVTETSTTNTVTYRQAGIILRCIPRVNAEGQITAEVHTEVSTPEFVTDMKAYRFQRRSADTMVRLQDGETMVIGGLIGSEESRSMSKIPFLGDIPILGNFFKSVRHSHTESEVMIFLKAHVL</sequence>
<keyword evidence="2 7" id="KW-0732">Signal</keyword>
<keyword evidence="3" id="KW-0472">Membrane</keyword>
<dbReference type="RefSeq" id="WP_074671171.1">
    <property type="nucleotide sequence ID" value="NZ_FNQG01000003.1"/>
</dbReference>
<dbReference type="Pfam" id="PF00263">
    <property type="entry name" value="Secretin"/>
    <property type="match status" value="1"/>
</dbReference>
<dbReference type="InterPro" id="IPR004846">
    <property type="entry name" value="T2SS/T3SS_dom"/>
</dbReference>
<comment type="subcellular location">
    <subcellularLocation>
        <location evidence="5">Cell outer membrane</location>
    </subcellularLocation>
    <subcellularLocation>
        <location evidence="1">Membrane</location>
    </subcellularLocation>
</comment>
<dbReference type="Pfam" id="PF03958">
    <property type="entry name" value="Secretin_N"/>
    <property type="match status" value="1"/>
</dbReference>
<dbReference type="InterPro" id="IPR001775">
    <property type="entry name" value="GspD/PilQ"/>
</dbReference>
<dbReference type="Proteomes" id="UP000183469">
    <property type="component" value="Unassembled WGS sequence"/>
</dbReference>
<dbReference type="Gene3D" id="3.30.1370.120">
    <property type="match status" value="1"/>
</dbReference>
<evidence type="ECO:0000256" key="2">
    <source>
        <dbReference type="ARBA" id="ARBA00022729"/>
    </source>
</evidence>
<dbReference type="Gene3D" id="3.30.1370.130">
    <property type="match status" value="1"/>
</dbReference>
<evidence type="ECO:0000256" key="1">
    <source>
        <dbReference type="ARBA" id="ARBA00004370"/>
    </source>
</evidence>
<gene>
    <name evidence="10" type="ORF">SAMN05660648_00894</name>
</gene>
<dbReference type="AlphaFoldDB" id="A0A1H3WCQ2"/>
<evidence type="ECO:0000313" key="10">
    <source>
        <dbReference type="EMBL" id="SDZ84855.1"/>
    </source>
</evidence>
<dbReference type="OrthoDB" id="9779724at2"/>
<name>A0A1H3WCQ2_SELRU</name>
<feature type="domain" description="NolW-like" evidence="9">
    <location>
        <begin position="106"/>
        <end position="197"/>
    </location>
</feature>
<dbReference type="GO" id="GO:0009279">
    <property type="term" value="C:cell outer membrane"/>
    <property type="evidence" value="ECO:0007669"/>
    <property type="project" value="UniProtKB-SubCell"/>
</dbReference>